<protein>
    <submittedName>
        <fullName evidence="2">Uncharacterized protein</fullName>
    </submittedName>
</protein>
<evidence type="ECO:0000313" key="2">
    <source>
        <dbReference type="EMBL" id="KAF9690420.1"/>
    </source>
</evidence>
<dbReference type="OrthoDB" id="194358at2759"/>
<comment type="caution">
    <text evidence="2">The sequence shown here is derived from an EMBL/GenBank/DDBJ whole genome shotgun (WGS) entry which is preliminary data.</text>
</comment>
<gene>
    <name evidence="2" type="ORF">EKO04_011585</name>
</gene>
<sequence>MTASYLADGLYSAENLEAVVKDALGADKYILEASYVTSTGTRAGLPVVSLGTGEPGPSNYNVSSSDCRSVRKNGALRRIQGLVLEKTRDRMVQRACKSVALAGKVLNRVHRLNVKFDGPEPRLDDTSMMPELTLKSQTDPALAAKIDVVARRMVASLFYFELDDDALPQWRNGRYAFRGYIRCSIRHGDAALAALLRKLSSSHSRFLVGDWAVSDVSHASCIGTDGNFCLPVDVETKQKFAVTLQLADEEAGSDISGSPFFVRKLVAAQGLDAAFGRSDHRKPKRAGEDEWSSNKRRRM</sequence>
<dbReference type="AlphaFoldDB" id="A0A8H7IS55"/>
<accession>A0A8H7IS55</accession>
<dbReference type="EMBL" id="RZGK01000024">
    <property type="protein sequence ID" value="KAF9690420.1"/>
    <property type="molecule type" value="Genomic_DNA"/>
</dbReference>
<feature type="region of interest" description="Disordered" evidence="1">
    <location>
        <begin position="277"/>
        <end position="299"/>
    </location>
</feature>
<reference evidence="2" key="2">
    <citation type="submission" date="2020-09" db="EMBL/GenBank/DDBJ databases">
        <title>Reference genome assembly for Australian Ascochyta lentis isolate Al4.</title>
        <authorList>
            <person name="Lee R.C."/>
            <person name="Farfan-Caceres L.M."/>
            <person name="Debler J.W."/>
            <person name="Williams A.H."/>
            <person name="Henares B.M."/>
        </authorList>
    </citation>
    <scope>NUCLEOTIDE SEQUENCE</scope>
    <source>
        <strain evidence="2">Al4</strain>
    </source>
</reference>
<keyword evidence="3" id="KW-1185">Reference proteome</keyword>
<dbReference type="Proteomes" id="UP000651452">
    <property type="component" value="Unassembled WGS sequence"/>
</dbReference>
<name>A0A8H7IS55_9PLEO</name>
<proteinExistence type="predicted"/>
<reference evidence="2" key="1">
    <citation type="submission" date="2018-12" db="EMBL/GenBank/DDBJ databases">
        <authorList>
            <person name="Syme R.A."/>
            <person name="Farfan-Caceres L."/>
            <person name="Lichtenzveig J."/>
        </authorList>
    </citation>
    <scope>NUCLEOTIDE SEQUENCE</scope>
    <source>
        <strain evidence="2">Al4</strain>
    </source>
</reference>
<organism evidence="2 3">
    <name type="scientific">Ascochyta lentis</name>
    <dbReference type="NCBI Taxonomy" id="205686"/>
    <lineage>
        <taxon>Eukaryota</taxon>
        <taxon>Fungi</taxon>
        <taxon>Dikarya</taxon>
        <taxon>Ascomycota</taxon>
        <taxon>Pezizomycotina</taxon>
        <taxon>Dothideomycetes</taxon>
        <taxon>Pleosporomycetidae</taxon>
        <taxon>Pleosporales</taxon>
        <taxon>Pleosporineae</taxon>
        <taxon>Didymellaceae</taxon>
        <taxon>Ascochyta</taxon>
    </lineage>
</organism>
<evidence type="ECO:0000313" key="3">
    <source>
        <dbReference type="Proteomes" id="UP000651452"/>
    </source>
</evidence>
<evidence type="ECO:0000256" key="1">
    <source>
        <dbReference type="SAM" id="MobiDB-lite"/>
    </source>
</evidence>